<accession>A0A1G5ZID7</accession>
<dbReference type="Proteomes" id="UP000198756">
    <property type="component" value="Unassembled WGS sequence"/>
</dbReference>
<gene>
    <name evidence="1" type="ORF">SAMN03080617_03830</name>
</gene>
<evidence type="ECO:0000313" key="2">
    <source>
        <dbReference type="Proteomes" id="UP000198756"/>
    </source>
</evidence>
<organism evidence="1 2">
    <name type="scientific">Algoriphagus alkaliphilus</name>
    <dbReference type="NCBI Taxonomy" id="279824"/>
    <lineage>
        <taxon>Bacteria</taxon>
        <taxon>Pseudomonadati</taxon>
        <taxon>Bacteroidota</taxon>
        <taxon>Cytophagia</taxon>
        <taxon>Cytophagales</taxon>
        <taxon>Cyclobacteriaceae</taxon>
        <taxon>Algoriphagus</taxon>
    </lineage>
</organism>
<reference evidence="2" key="1">
    <citation type="submission" date="2016-10" db="EMBL/GenBank/DDBJ databases">
        <authorList>
            <person name="Varghese N."/>
            <person name="Submissions S."/>
        </authorList>
    </citation>
    <scope>NUCLEOTIDE SEQUENCE [LARGE SCALE GENOMIC DNA]</scope>
    <source>
        <strain evidence="2">DSM 22703</strain>
    </source>
</reference>
<protein>
    <submittedName>
        <fullName evidence="1">Uncharacterized protein</fullName>
    </submittedName>
</protein>
<evidence type="ECO:0000313" key="1">
    <source>
        <dbReference type="EMBL" id="SDA94023.1"/>
    </source>
</evidence>
<dbReference type="EMBL" id="FMXE01000038">
    <property type="protein sequence ID" value="SDA94023.1"/>
    <property type="molecule type" value="Genomic_DNA"/>
</dbReference>
<sequence length="82" mass="9638">MSNSDIFNYPSLFSSTAQSRLPRLGVQISPFFLPQQYQTLKKIAQLHKSLEMIKKNFNLISDKKQIHFTFNPNKYGINRIIY</sequence>
<dbReference type="AlphaFoldDB" id="A0A1G5ZID7"/>
<keyword evidence="2" id="KW-1185">Reference proteome</keyword>
<name>A0A1G5ZID7_9BACT</name>
<proteinExistence type="predicted"/>